<reference evidence="2 3" key="1">
    <citation type="submission" date="2014-04" db="EMBL/GenBank/DDBJ databases">
        <authorList>
            <consortium name="International Citrus Genome Consortium"/>
            <person name="Gmitter F."/>
            <person name="Chen C."/>
            <person name="Farmerie W."/>
            <person name="Harkins T."/>
            <person name="Desany B."/>
            <person name="Mohiuddin M."/>
            <person name="Kodira C."/>
            <person name="Borodovsky M."/>
            <person name="Lomsadze A."/>
            <person name="Burns P."/>
            <person name="Jenkins J."/>
            <person name="Prochnik S."/>
            <person name="Shu S."/>
            <person name="Chapman J."/>
            <person name="Pitluck S."/>
            <person name="Schmutz J."/>
            <person name="Rokhsar D."/>
        </authorList>
    </citation>
    <scope>NUCLEOTIDE SEQUENCE</scope>
</reference>
<keyword evidence="1" id="KW-0812">Transmembrane</keyword>
<protein>
    <submittedName>
        <fullName evidence="2">Uncharacterized protein</fullName>
    </submittedName>
</protein>
<evidence type="ECO:0000313" key="2">
    <source>
        <dbReference type="EMBL" id="KDO86520.1"/>
    </source>
</evidence>
<accession>A0A067H6G6</accession>
<dbReference type="EMBL" id="KK784873">
    <property type="protein sequence ID" value="KDO86520.1"/>
    <property type="molecule type" value="Genomic_DNA"/>
</dbReference>
<keyword evidence="1" id="KW-0472">Membrane</keyword>
<name>A0A067H6G6_CITSI</name>
<gene>
    <name evidence="2" type="ORF">CISIN_1g034690mg</name>
</gene>
<dbReference type="AlphaFoldDB" id="A0A067H6G6"/>
<organism evidence="2 3">
    <name type="scientific">Citrus sinensis</name>
    <name type="common">Sweet orange</name>
    <name type="synonym">Citrus aurantium var. sinensis</name>
    <dbReference type="NCBI Taxonomy" id="2711"/>
    <lineage>
        <taxon>Eukaryota</taxon>
        <taxon>Viridiplantae</taxon>
        <taxon>Streptophyta</taxon>
        <taxon>Embryophyta</taxon>
        <taxon>Tracheophyta</taxon>
        <taxon>Spermatophyta</taxon>
        <taxon>Magnoliopsida</taxon>
        <taxon>eudicotyledons</taxon>
        <taxon>Gunneridae</taxon>
        <taxon>Pentapetalae</taxon>
        <taxon>rosids</taxon>
        <taxon>malvids</taxon>
        <taxon>Sapindales</taxon>
        <taxon>Rutaceae</taxon>
        <taxon>Aurantioideae</taxon>
        <taxon>Citrus</taxon>
    </lineage>
</organism>
<sequence length="87" mass="10450">MIHVFCNNHEYSQELLSHQNRMLKRKKKIFFLISVSFFLINYLLFLFSNKKIKGRAHRKGLIIVDTLTITIYIKSFLKVIVRPKNDH</sequence>
<keyword evidence="1" id="KW-1133">Transmembrane helix</keyword>
<evidence type="ECO:0000256" key="1">
    <source>
        <dbReference type="SAM" id="Phobius"/>
    </source>
</evidence>
<proteinExistence type="predicted"/>
<dbReference type="Proteomes" id="UP000027120">
    <property type="component" value="Unassembled WGS sequence"/>
</dbReference>
<evidence type="ECO:0000313" key="3">
    <source>
        <dbReference type="Proteomes" id="UP000027120"/>
    </source>
</evidence>
<feature type="transmembrane region" description="Helical" evidence="1">
    <location>
        <begin position="29"/>
        <end position="48"/>
    </location>
</feature>
<keyword evidence="3" id="KW-1185">Reference proteome</keyword>
<feature type="transmembrane region" description="Helical" evidence="1">
    <location>
        <begin position="60"/>
        <end position="81"/>
    </location>
</feature>